<evidence type="ECO:0000256" key="1">
    <source>
        <dbReference type="SAM" id="MobiDB-lite"/>
    </source>
</evidence>
<dbReference type="EMBL" id="MAEI02000001">
    <property type="protein sequence ID" value="MEO1782271.1"/>
    <property type="molecule type" value="Genomic_DNA"/>
</dbReference>
<protein>
    <recommendedName>
        <fullName evidence="4">DUF669 domain-containing protein</fullName>
    </recommendedName>
</protein>
<evidence type="ECO:0008006" key="4">
    <source>
        <dbReference type="Google" id="ProtNLM"/>
    </source>
</evidence>
<dbReference type="InterPro" id="IPR007731">
    <property type="entry name" value="DUF669"/>
</dbReference>
<organism evidence="2 3">
    <name type="scientific">Enterococcus diestrammenae</name>
    <dbReference type="NCBI Taxonomy" id="1155073"/>
    <lineage>
        <taxon>Bacteria</taxon>
        <taxon>Bacillati</taxon>
        <taxon>Bacillota</taxon>
        <taxon>Bacilli</taxon>
        <taxon>Lactobacillales</taxon>
        <taxon>Enterococcaceae</taxon>
        <taxon>Enterococcus</taxon>
    </lineage>
</organism>
<accession>A0ABV0F6M2</accession>
<dbReference type="Pfam" id="PF05037">
    <property type="entry name" value="DUF669"/>
    <property type="match status" value="1"/>
</dbReference>
<name>A0ABV0F6M2_9ENTE</name>
<keyword evidence="3" id="KW-1185">Reference proteome</keyword>
<dbReference type="RefSeq" id="WP_161868861.1">
    <property type="nucleotide sequence ID" value="NZ_MAEI02000001.1"/>
</dbReference>
<evidence type="ECO:0000313" key="3">
    <source>
        <dbReference type="Proteomes" id="UP001429357"/>
    </source>
</evidence>
<gene>
    <name evidence="2" type="ORF">BAU18_001864</name>
</gene>
<reference evidence="2 3" key="2">
    <citation type="submission" date="2024-02" db="EMBL/GenBank/DDBJ databases">
        <title>The Genome Sequence of Enterococcus diestrammenae JM9A.</title>
        <authorList>
            <person name="Earl A."/>
            <person name="Manson A."/>
            <person name="Gilmore M."/>
            <person name="Sanders J."/>
            <person name="Shea T."/>
            <person name="Howe W."/>
            <person name="Livny J."/>
            <person name="Cuomo C."/>
            <person name="Neafsey D."/>
            <person name="Birren B."/>
        </authorList>
    </citation>
    <scope>NUCLEOTIDE SEQUENCE [LARGE SCALE GENOMIC DNA]</scope>
    <source>
        <strain evidence="2 3">JM9A</strain>
    </source>
</reference>
<comment type="caution">
    <text evidence="2">The sequence shown here is derived from an EMBL/GenBank/DDBJ whole genome shotgun (WGS) entry which is preliminary data.</text>
</comment>
<proteinExistence type="predicted"/>
<evidence type="ECO:0000313" key="2">
    <source>
        <dbReference type="EMBL" id="MEO1782271.1"/>
    </source>
</evidence>
<reference evidence="3" key="1">
    <citation type="submission" date="2016-06" db="EMBL/GenBank/DDBJ databases">
        <title>Four novel species of enterococci isolated from chicken manure.</title>
        <authorList>
            <person name="Van Tyne D."/>
        </authorList>
    </citation>
    <scope>NUCLEOTIDE SEQUENCE [LARGE SCALE GENOMIC DNA]</scope>
    <source>
        <strain evidence="3">JM9A</strain>
    </source>
</reference>
<feature type="compositionally biased region" description="Polar residues" evidence="1">
    <location>
        <begin position="149"/>
        <end position="166"/>
    </location>
</feature>
<feature type="region of interest" description="Disordered" evidence="1">
    <location>
        <begin position="136"/>
        <end position="191"/>
    </location>
</feature>
<sequence length="191" mass="20781">MTLFVVDSKNVFGKSVGEAGRYNVRILPDSECKKTSRTQEDMAVLNYEVLDGKYAGGKILYDNLTWKNDDVETSAKRFNTVLAAIGVPDGTPIASIESLVRALKGKQLNIAVDWEHSEYTGKWNLSVKGYYKVDQEGSKPNGVERPSGAPNSSAQGNGFASQQTLQGVDPFADGSNYNDAAMTITDDDLPF</sequence>
<dbReference type="Proteomes" id="UP001429357">
    <property type="component" value="Unassembled WGS sequence"/>
</dbReference>